<protein>
    <submittedName>
        <fullName evidence="3">Predicted protein</fullName>
    </submittedName>
</protein>
<dbReference type="GeneID" id="9689010"/>
<feature type="non-terminal residue" evidence="3">
    <location>
        <position position="1"/>
    </location>
</feature>
<evidence type="ECO:0000256" key="1">
    <source>
        <dbReference type="SAM" id="Phobius"/>
    </source>
</evidence>
<dbReference type="InterPro" id="IPR019387">
    <property type="entry name" value="SAYSvFN_dom"/>
</dbReference>
<keyword evidence="1" id="KW-1133">Transmembrane helix</keyword>
<feature type="transmembrane region" description="Helical" evidence="1">
    <location>
        <begin position="12"/>
        <end position="28"/>
    </location>
</feature>
<dbReference type="Proteomes" id="UP000001876">
    <property type="component" value="Unassembled WGS sequence"/>
</dbReference>
<gene>
    <name evidence="3" type="ORF">MICPUCDRAFT_22897</name>
</gene>
<dbReference type="RefSeq" id="XP_003063569.1">
    <property type="nucleotide sequence ID" value="XM_003063523.1"/>
</dbReference>
<reference evidence="3 4" key="1">
    <citation type="journal article" date="2009" name="Science">
        <title>Green evolution and dynamic adaptations revealed by genomes of the marine picoeukaryotes Micromonas.</title>
        <authorList>
            <person name="Worden A.Z."/>
            <person name="Lee J.H."/>
            <person name="Mock T."/>
            <person name="Rouze P."/>
            <person name="Simmons M.P."/>
            <person name="Aerts A.L."/>
            <person name="Allen A.E."/>
            <person name="Cuvelier M.L."/>
            <person name="Derelle E."/>
            <person name="Everett M.V."/>
            <person name="Foulon E."/>
            <person name="Grimwood J."/>
            <person name="Gundlach H."/>
            <person name="Henrissat B."/>
            <person name="Napoli C."/>
            <person name="McDonald S.M."/>
            <person name="Parker M.S."/>
            <person name="Rombauts S."/>
            <person name="Salamov A."/>
            <person name="Von Dassow P."/>
            <person name="Badger J.H."/>
            <person name="Coutinho P.M."/>
            <person name="Demir E."/>
            <person name="Dubchak I."/>
            <person name="Gentemann C."/>
            <person name="Eikrem W."/>
            <person name="Gready J.E."/>
            <person name="John U."/>
            <person name="Lanier W."/>
            <person name="Lindquist E.A."/>
            <person name="Lucas S."/>
            <person name="Mayer K.F."/>
            <person name="Moreau H."/>
            <person name="Not F."/>
            <person name="Otillar R."/>
            <person name="Panaud O."/>
            <person name="Pangilinan J."/>
            <person name="Paulsen I."/>
            <person name="Piegu B."/>
            <person name="Poliakov A."/>
            <person name="Robbens S."/>
            <person name="Schmutz J."/>
            <person name="Toulza E."/>
            <person name="Wyss T."/>
            <person name="Zelensky A."/>
            <person name="Zhou K."/>
            <person name="Armbrust E.V."/>
            <person name="Bhattacharya D."/>
            <person name="Goodenough U.W."/>
            <person name="Van de Peer Y."/>
            <person name="Grigoriev I.V."/>
        </authorList>
    </citation>
    <scope>NUCLEOTIDE SEQUENCE [LARGE SCALE GENOMIC DNA]</scope>
    <source>
        <strain evidence="3 4">CCMP1545</strain>
    </source>
</reference>
<sequence length="65" mass="6996">AAIPSRYDHAPLFLLATGFFLVFAGLGTKKPGEASAYSLFNENFRELPGNFNAGDVDRVNRGGGY</sequence>
<evidence type="ECO:0000259" key="2">
    <source>
        <dbReference type="Pfam" id="PF10260"/>
    </source>
</evidence>
<dbReference type="EMBL" id="GG663749">
    <property type="protein sequence ID" value="EEH51942.1"/>
    <property type="molecule type" value="Genomic_DNA"/>
</dbReference>
<dbReference type="KEGG" id="mpp:MICPUCDRAFT_22897"/>
<keyword evidence="1" id="KW-0812">Transmembrane</keyword>
<keyword evidence="4" id="KW-1185">Reference proteome</keyword>
<organism evidence="4">
    <name type="scientific">Micromonas pusilla (strain CCMP1545)</name>
    <name type="common">Picoplanktonic green alga</name>
    <dbReference type="NCBI Taxonomy" id="564608"/>
    <lineage>
        <taxon>Eukaryota</taxon>
        <taxon>Viridiplantae</taxon>
        <taxon>Chlorophyta</taxon>
        <taxon>Mamiellophyceae</taxon>
        <taxon>Mamiellales</taxon>
        <taxon>Mamiellaceae</taxon>
        <taxon>Micromonas</taxon>
    </lineage>
</organism>
<accession>C1N6L3</accession>
<evidence type="ECO:0000313" key="4">
    <source>
        <dbReference type="Proteomes" id="UP000001876"/>
    </source>
</evidence>
<dbReference type="OrthoDB" id="71310at2759"/>
<dbReference type="eggNOG" id="KOG3249">
    <property type="taxonomic scope" value="Eukaryota"/>
</dbReference>
<evidence type="ECO:0000313" key="3">
    <source>
        <dbReference type="EMBL" id="EEH51942.1"/>
    </source>
</evidence>
<dbReference type="PANTHER" id="PTHR13527:SF0">
    <property type="entry name" value="SAYSVFN DOMAIN-CONTAINING PROTEIN 1"/>
    <property type="match status" value="1"/>
</dbReference>
<dbReference type="PANTHER" id="PTHR13527">
    <property type="entry name" value="SAYSVFN DOMAIN-CONTAINING PROTEIN 1"/>
    <property type="match status" value="1"/>
</dbReference>
<name>C1N6L3_MICPC</name>
<dbReference type="STRING" id="564608.C1N6L3"/>
<dbReference type="InterPro" id="IPR039159">
    <property type="entry name" value="SAYSD1"/>
</dbReference>
<feature type="domain" description="SAYSvFN" evidence="2">
    <location>
        <begin position="3"/>
        <end position="58"/>
    </location>
</feature>
<proteinExistence type="predicted"/>
<dbReference type="Pfam" id="PF10260">
    <property type="entry name" value="SAYSvFN"/>
    <property type="match status" value="1"/>
</dbReference>
<keyword evidence="1" id="KW-0472">Membrane</keyword>
<dbReference type="AlphaFoldDB" id="C1N6L3"/>